<accession>A0A7W9T1E5</accession>
<evidence type="ECO:0000313" key="1">
    <source>
        <dbReference type="EMBL" id="MBB6059821.1"/>
    </source>
</evidence>
<protein>
    <submittedName>
        <fullName evidence="1">Uncharacterized protein</fullName>
    </submittedName>
</protein>
<keyword evidence="2" id="KW-1185">Reference proteome</keyword>
<dbReference type="EMBL" id="JACHGG010000003">
    <property type="protein sequence ID" value="MBB6059821.1"/>
    <property type="molecule type" value="Genomic_DNA"/>
</dbReference>
<comment type="caution">
    <text evidence="1">The sequence shown here is derived from an EMBL/GenBank/DDBJ whole genome shotgun (WGS) entry which is preliminary data.</text>
</comment>
<organism evidence="1 2">
    <name type="scientific">Hymenobacter luteus</name>
    <dbReference type="NCBI Taxonomy" id="1411122"/>
    <lineage>
        <taxon>Bacteria</taxon>
        <taxon>Pseudomonadati</taxon>
        <taxon>Bacteroidota</taxon>
        <taxon>Cytophagia</taxon>
        <taxon>Cytophagales</taxon>
        <taxon>Hymenobacteraceae</taxon>
        <taxon>Hymenobacter</taxon>
    </lineage>
</organism>
<evidence type="ECO:0000313" key="2">
    <source>
        <dbReference type="Proteomes" id="UP000532746"/>
    </source>
</evidence>
<sequence>MHTADYWRSLKFDYLTTYSLLRGPKWQHLLAAMRQEKDTSRRALLTATPAELPELRERLRRIERQNDLQTRLTTNANRAYHITATPTATLNRGSLEVEELGRILQTPCQDLRYMMCAPVFRDALAFYNAEHELVGVLNICFGCNVMQTESGQDVEADYRVYEQLRKWFQRLGHQIEVAAYEERPG</sequence>
<dbReference type="Proteomes" id="UP000532746">
    <property type="component" value="Unassembled WGS sequence"/>
</dbReference>
<proteinExistence type="predicted"/>
<gene>
    <name evidence="1" type="ORF">HNQ93_002681</name>
</gene>
<dbReference type="AlphaFoldDB" id="A0A7W9T1E5"/>
<name>A0A7W9T1E5_9BACT</name>
<reference evidence="1 2" key="1">
    <citation type="submission" date="2020-08" db="EMBL/GenBank/DDBJ databases">
        <title>Genomic Encyclopedia of Type Strains, Phase IV (KMG-IV): sequencing the most valuable type-strain genomes for metagenomic binning, comparative biology and taxonomic classification.</title>
        <authorList>
            <person name="Goeker M."/>
        </authorList>
    </citation>
    <scope>NUCLEOTIDE SEQUENCE [LARGE SCALE GENOMIC DNA]</scope>
    <source>
        <strain evidence="1 2">DSM 26718</strain>
    </source>
</reference>
<dbReference type="RefSeq" id="WP_183403747.1">
    <property type="nucleotide sequence ID" value="NZ_JACHGG010000003.1"/>
</dbReference>